<organism evidence="1 2">
    <name type="scientific">Algoriphagus boritolerans DSM 17298 = JCM 18970</name>
    <dbReference type="NCBI Taxonomy" id="1120964"/>
    <lineage>
        <taxon>Bacteria</taxon>
        <taxon>Pseudomonadati</taxon>
        <taxon>Bacteroidota</taxon>
        <taxon>Cytophagia</taxon>
        <taxon>Cytophagales</taxon>
        <taxon>Cyclobacteriaceae</taxon>
        <taxon>Algoriphagus</taxon>
    </lineage>
</organism>
<dbReference type="Proteomes" id="UP000236736">
    <property type="component" value="Unassembled WGS sequence"/>
</dbReference>
<evidence type="ECO:0000313" key="2">
    <source>
        <dbReference type="Proteomes" id="UP000236736"/>
    </source>
</evidence>
<dbReference type="RefSeq" id="WP_160111269.1">
    <property type="nucleotide sequence ID" value="NZ_FNVR01000028.1"/>
</dbReference>
<protein>
    <submittedName>
        <fullName evidence="1">Uncharacterized protein</fullName>
    </submittedName>
</protein>
<sequence>MEIPRFVAKKILNQIGKPKVPAAFAKAYPDAKWNAVSKDNFLEWIC</sequence>
<evidence type="ECO:0000313" key="1">
    <source>
        <dbReference type="EMBL" id="SEG36872.1"/>
    </source>
</evidence>
<reference evidence="2" key="1">
    <citation type="submission" date="2016-10" db="EMBL/GenBank/DDBJ databases">
        <authorList>
            <person name="Varghese N."/>
            <person name="Submissions S."/>
        </authorList>
    </citation>
    <scope>NUCLEOTIDE SEQUENCE [LARGE SCALE GENOMIC DNA]</scope>
    <source>
        <strain evidence="2">DSM 17298</strain>
    </source>
</reference>
<proteinExistence type="predicted"/>
<dbReference type="EMBL" id="FNVR01000028">
    <property type="protein sequence ID" value="SEG36872.1"/>
    <property type="molecule type" value="Genomic_DNA"/>
</dbReference>
<keyword evidence="2" id="KW-1185">Reference proteome</keyword>
<name>A0A1H5ZKU9_9BACT</name>
<dbReference type="AlphaFoldDB" id="A0A1H5ZKU9"/>
<gene>
    <name evidence="1" type="ORF">SAMN03080598_03577</name>
</gene>
<accession>A0A1H5ZKU9</accession>